<dbReference type="PROSITE" id="PS50305">
    <property type="entry name" value="SIRTUIN"/>
    <property type="match status" value="1"/>
</dbReference>
<dbReference type="Proteomes" id="UP000063234">
    <property type="component" value="Chromosome"/>
</dbReference>
<name>A0A0S3QV82_THET7</name>
<feature type="active site" description="Proton acceptor" evidence="3 4">
    <location>
        <position position="120"/>
    </location>
</feature>
<feature type="domain" description="Deacetylase sirtuin-type" evidence="5">
    <location>
        <begin position="1"/>
        <end position="247"/>
    </location>
</feature>
<keyword evidence="3" id="KW-0963">Cytoplasm</keyword>
<dbReference type="AlphaFoldDB" id="A0A0S3QV82"/>
<dbReference type="STRING" id="1298851.TST_1459"/>
<feature type="binding site" evidence="3 4">
    <location>
        <position position="128"/>
    </location>
    <ligand>
        <name>Zn(2+)</name>
        <dbReference type="ChEBI" id="CHEBI:29105"/>
    </ligand>
</feature>
<gene>
    <name evidence="3" type="primary">cobB</name>
    <name evidence="6" type="ORF">TST_1459</name>
</gene>
<dbReference type="GO" id="GO:0036055">
    <property type="term" value="F:protein-succinyllysine desuccinylase activity"/>
    <property type="evidence" value="ECO:0007669"/>
    <property type="project" value="InterPro"/>
</dbReference>
<dbReference type="GO" id="GO:0070403">
    <property type="term" value="F:NAD+ binding"/>
    <property type="evidence" value="ECO:0007669"/>
    <property type="project" value="UniProtKB-UniRule"/>
</dbReference>
<keyword evidence="3 4" id="KW-0479">Metal-binding</keyword>
<comment type="function">
    <text evidence="3">NAD-dependent protein deacetylase which modulates the activities of several proteins which are inactive in their acetylated form.</text>
</comment>
<evidence type="ECO:0000256" key="2">
    <source>
        <dbReference type="ARBA" id="ARBA00023027"/>
    </source>
</evidence>
<protein>
    <recommendedName>
        <fullName evidence="3">NAD-dependent protein deacylase</fullName>
        <ecNumber evidence="3">2.3.1.286</ecNumber>
    </recommendedName>
    <alternativeName>
        <fullName evidence="3">Regulatory protein SIR2 homolog</fullName>
    </alternativeName>
</protein>
<dbReference type="EC" id="2.3.1.286" evidence="3"/>
<dbReference type="CDD" id="cd01407">
    <property type="entry name" value="SIR2-fam"/>
    <property type="match status" value="1"/>
</dbReference>
<dbReference type="GO" id="GO:0036054">
    <property type="term" value="F:protein-malonyllysine demalonylase activity"/>
    <property type="evidence" value="ECO:0007669"/>
    <property type="project" value="InterPro"/>
</dbReference>
<dbReference type="HAMAP" id="MF_01121">
    <property type="entry name" value="Sirtuin_ClassIII"/>
    <property type="match status" value="1"/>
</dbReference>
<feature type="binding site" evidence="3">
    <location>
        <begin position="188"/>
        <end position="190"/>
    </location>
    <ligand>
        <name>NAD(+)</name>
        <dbReference type="ChEBI" id="CHEBI:57540"/>
    </ligand>
</feature>
<dbReference type="EMBL" id="AP013035">
    <property type="protein sequence ID" value="BAT72246.1"/>
    <property type="molecule type" value="Genomic_DNA"/>
</dbReference>
<comment type="cofactor">
    <cofactor evidence="3">
        <name>Zn(2+)</name>
        <dbReference type="ChEBI" id="CHEBI:29105"/>
    </cofactor>
    <text evidence="3">Binds 1 zinc ion per subunit.</text>
</comment>
<dbReference type="InterPro" id="IPR027546">
    <property type="entry name" value="Sirtuin_class_III"/>
</dbReference>
<keyword evidence="6" id="KW-0378">Hydrolase</keyword>
<evidence type="ECO:0000313" key="7">
    <source>
        <dbReference type="Proteomes" id="UP000063234"/>
    </source>
</evidence>
<feature type="binding site" evidence="3 4">
    <location>
        <position position="131"/>
    </location>
    <ligand>
        <name>Zn(2+)</name>
        <dbReference type="ChEBI" id="CHEBI:29105"/>
    </ligand>
</feature>
<dbReference type="Gene3D" id="3.30.1600.10">
    <property type="entry name" value="SIR2/SIRT2 'Small Domain"/>
    <property type="match status" value="1"/>
</dbReference>
<evidence type="ECO:0000256" key="3">
    <source>
        <dbReference type="HAMAP-Rule" id="MF_01121"/>
    </source>
</evidence>
<dbReference type="GO" id="GO:0005737">
    <property type="term" value="C:cytoplasm"/>
    <property type="evidence" value="ECO:0007669"/>
    <property type="project" value="UniProtKB-SubCell"/>
</dbReference>
<dbReference type="PANTHER" id="PTHR11085">
    <property type="entry name" value="NAD-DEPENDENT PROTEIN DEACYLASE SIRTUIN-5, MITOCHONDRIAL-RELATED"/>
    <property type="match status" value="1"/>
</dbReference>
<feature type="binding site" evidence="3 4">
    <location>
        <position position="149"/>
    </location>
    <ligand>
        <name>Zn(2+)</name>
        <dbReference type="ChEBI" id="CHEBI:29105"/>
    </ligand>
</feature>
<dbReference type="Pfam" id="PF02146">
    <property type="entry name" value="SIR2"/>
    <property type="match status" value="1"/>
</dbReference>
<dbReference type="SUPFAM" id="SSF52467">
    <property type="entry name" value="DHS-like NAD/FAD-binding domain"/>
    <property type="match status" value="1"/>
</dbReference>
<organism evidence="6 7">
    <name type="scientific">Thermosulfidibacter takaii (strain DSM 17441 / JCM 13301 / NBRC 103674 / ABI70S6)</name>
    <dbReference type="NCBI Taxonomy" id="1298851"/>
    <lineage>
        <taxon>Bacteria</taxon>
        <taxon>Pseudomonadati</taxon>
        <taxon>Thermosulfidibacterota</taxon>
        <taxon>Thermosulfidibacteria</taxon>
        <taxon>Thermosulfidibacterales</taxon>
        <taxon>Thermosulfidibacteraceae</taxon>
    </lineage>
</organism>
<dbReference type="GO" id="GO:0008270">
    <property type="term" value="F:zinc ion binding"/>
    <property type="evidence" value="ECO:0007669"/>
    <property type="project" value="UniProtKB-UniRule"/>
</dbReference>
<dbReference type="GO" id="GO:0017136">
    <property type="term" value="F:histone deacetylase activity, NAD-dependent"/>
    <property type="evidence" value="ECO:0007669"/>
    <property type="project" value="TreeGrafter"/>
</dbReference>
<keyword evidence="2 3" id="KW-0520">NAD</keyword>
<dbReference type="RefSeq" id="WP_068550250.1">
    <property type="nucleotide sequence ID" value="NZ_AP013035.1"/>
</dbReference>
<feature type="binding site" evidence="3">
    <location>
        <position position="233"/>
    </location>
    <ligand>
        <name>NAD(+)</name>
        <dbReference type="ChEBI" id="CHEBI:57540"/>
    </ligand>
</feature>
<proteinExistence type="inferred from homology"/>
<accession>A0A0S3QV82</accession>
<evidence type="ECO:0000256" key="4">
    <source>
        <dbReference type="PROSITE-ProRule" id="PRU00236"/>
    </source>
</evidence>
<dbReference type="NCBIfam" id="NF001753">
    <property type="entry name" value="PRK00481.1-3"/>
    <property type="match status" value="1"/>
</dbReference>
<evidence type="ECO:0000313" key="6">
    <source>
        <dbReference type="EMBL" id="BAT72246.1"/>
    </source>
</evidence>
<dbReference type="OrthoDB" id="394960at2"/>
<dbReference type="InterPro" id="IPR050134">
    <property type="entry name" value="NAD-dep_sirtuin_deacylases"/>
</dbReference>
<feature type="binding site" evidence="3">
    <location>
        <begin position="214"/>
        <end position="216"/>
    </location>
    <ligand>
        <name>NAD(+)</name>
        <dbReference type="ChEBI" id="CHEBI:57540"/>
    </ligand>
</feature>
<dbReference type="PATRIC" id="fig|1298851.3.peg.1532"/>
<dbReference type="Gene3D" id="3.40.50.1220">
    <property type="entry name" value="TPP-binding domain"/>
    <property type="match status" value="1"/>
</dbReference>
<dbReference type="InterPro" id="IPR026591">
    <property type="entry name" value="Sirtuin_cat_small_dom_sf"/>
</dbReference>
<sequence length="250" mass="27207">MDREAVKKAAEIIAAGKFVIAVTGAGISVESGIPAFRGAQGLWEKYDPMEFAHINSFRKNPEKVWRMLAELYQIVLKAQPNPAHFALARLEELRKLQAVITQNVDALHQKAGSKKVIEFHGTGETLTCLKCGRNYHINEIDLINPPPLCSCGGILKPDIVFFGEPIPPLALEEAFDLAEKADVVLVIGTSAQVYPAAQIPYSAKQHGAKIIEANLEPTPLTQSITDVFCQGKASEVVPAIVEEAEKLINS</sequence>
<keyword evidence="7" id="KW-1185">Reference proteome</keyword>
<evidence type="ECO:0000256" key="1">
    <source>
        <dbReference type="ARBA" id="ARBA00022679"/>
    </source>
</evidence>
<keyword evidence="3 4" id="KW-0862">Zinc</keyword>
<evidence type="ECO:0000259" key="5">
    <source>
        <dbReference type="PROSITE" id="PS50305"/>
    </source>
</evidence>
<comment type="caution">
    <text evidence="3">Lacks conserved residue(s) required for the propagation of feature annotation.</text>
</comment>
<dbReference type="InterPro" id="IPR026590">
    <property type="entry name" value="Ssirtuin_cat_dom"/>
</dbReference>
<comment type="subcellular location">
    <subcellularLocation>
        <location evidence="3">Cytoplasm</location>
    </subcellularLocation>
</comment>
<comment type="catalytic activity">
    <reaction evidence="3">
        <text>N(6)-acetyl-L-lysyl-[protein] + NAD(+) + H2O = 2''-O-acetyl-ADP-D-ribose + nicotinamide + L-lysyl-[protein]</text>
        <dbReference type="Rhea" id="RHEA:43636"/>
        <dbReference type="Rhea" id="RHEA-COMP:9752"/>
        <dbReference type="Rhea" id="RHEA-COMP:10731"/>
        <dbReference type="ChEBI" id="CHEBI:15377"/>
        <dbReference type="ChEBI" id="CHEBI:17154"/>
        <dbReference type="ChEBI" id="CHEBI:29969"/>
        <dbReference type="ChEBI" id="CHEBI:57540"/>
        <dbReference type="ChEBI" id="CHEBI:61930"/>
        <dbReference type="ChEBI" id="CHEBI:83767"/>
        <dbReference type="EC" id="2.3.1.286"/>
    </reaction>
</comment>
<comment type="similarity">
    <text evidence="3">Belongs to the sirtuin family. Class III subfamily.</text>
</comment>
<dbReference type="PANTHER" id="PTHR11085:SF11">
    <property type="entry name" value="NAD-DEPENDENT PROTEIN DEACETYLASE"/>
    <property type="match status" value="1"/>
</dbReference>
<feature type="binding site" evidence="3">
    <location>
        <begin position="102"/>
        <end position="105"/>
    </location>
    <ligand>
        <name>NAD(+)</name>
        <dbReference type="ChEBI" id="CHEBI:57540"/>
    </ligand>
</feature>
<dbReference type="InterPro" id="IPR029035">
    <property type="entry name" value="DHS-like_NAD/FAD-binding_dom"/>
</dbReference>
<dbReference type="InterPro" id="IPR003000">
    <property type="entry name" value="Sirtuin"/>
</dbReference>
<feature type="binding site" evidence="3 4">
    <location>
        <position position="151"/>
    </location>
    <ligand>
        <name>Zn(2+)</name>
        <dbReference type="ChEBI" id="CHEBI:29105"/>
    </ligand>
</feature>
<reference evidence="7" key="1">
    <citation type="journal article" date="2018" name="Science">
        <title>A primordial and reversible TCA cycle in a facultatively chemolithoautotrophic thermophile.</title>
        <authorList>
            <person name="Nunoura T."/>
            <person name="Chikaraishi Y."/>
            <person name="Izaki R."/>
            <person name="Suwa T."/>
            <person name="Sato T."/>
            <person name="Harada T."/>
            <person name="Mori K."/>
            <person name="Kato Y."/>
            <person name="Miyazaki M."/>
            <person name="Shimamura S."/>
            <person name="Yanagawa K."/>
            <person name="Shuto A."/>
            <person name="Ohkouchi N."/>
            <person name="Fujita N."/>
            <person name="Takaki Y."/>
            <person name="Atomi H."/>
            <person name="Takai K."/>
        </authorList>
    </citation>
    <scope>NUCLEOTIDE SEQUENCE [LARGE SCALE GENOMIC DNA]</scope>
    <source>
        <strain evidence="7">DSM 17441 / JCM 13301 / NBRC 103674 / ABI70S6</strain>
    </source>
</reference>
<dbReference type="KEGG" id="ttk:TST_1459"/>
<keyword evidence="1" id="KW-0808">Transferase</keyword>